<evidence type="ECO:0000313" key="3">
    <source>
        <dbReference type="Proteomes" id="UP001257277"/>
    </source>
</evidence>
<sequence>MDNELKNSEDFIREKTTREGFSVPEHYFDSVEDIFSAKLKEEALPKQNGFKAPKDYFDTLEDRIIDKVVPSKVTKVIPLRRRFIKMMPVAAAAVIALLVIFNMPADIDDPTPDEIVNWFENDIYRISSDDISIAFEDVELDDDVVDTSIDIDDIETYLENIDTSSLLNEIN</sequence>
<dbReference type="RefSeq" id="WP_349242451.1">
    <property type="nucleotide sequence ID" value="NZ_JAVTTO010000004.1"/>
</dbReference>
<keyword evidence="3" id="KW-1185">Reference proteome</keyword>
<protein>
    <submittedName>
        <fullName evidence="2">Uncharacterized protein</fullName>
    </submittedName>
</protein>
<accession>A0ABU3LJF8</accession>
<keyword evidence="1" id="KW-0472">Membrane</keyword>
<feature type="transmembrane region" description="Helical" evidence="1">
    <location>
        <begin position="83"/>
        <end position="103"/>
    </location>
</feature>
<keyword evidence="1" id="KW-0812">Transmembrane</keyword>
<gene>
    <name evidence="2" type="ORF">RQM59_12465</name>
</gene>
<evidence type="ECO:0000256" key="1">
    <source>
        <dbReference type="SAM" id="Phobius"/>
    </source>
</evidence>
<keyword evidence="1" id="KW-1133">Transmembrane helix</keyword>
<reference evidence="2 3" key="1">
    <citation type="submission" date="2023-09" db="EMBL/GenBank/DDBJ databases">
        <title>Novel taxa isolated from Blanes Bay.</title>
        <authorList>
            <person name="Rey-Velasco X."/>
            <person name="Lucena T."/>
        </authorList>
    </citation>
    <scope>NUCLEOTIDE SEQUENCE [LARGE SCALE GENOMIC DNA]</scope>
    <source>
        <strain evidence="2 3">S356</strain>
    </source>
</reference>
<comment type="caution">
    <text evidence="2">The sequence shown here is derived from an EMBL/GenBank/DDBJ whole genome shotgun (WGS) entry which is preliminary data.</text>
</comment>
<organism evidence="2 3">
    <name type="scientific">Asprobacillus argus</name>
    <dbReference type="NCBI Taxonomy" id="3076534"/>
    <lineage>
        <taxon>Bacteria</taxon>
        <taxon>Pseudomonadati</taxon>
        <taxon>Bacteroidota</taxon>
        <taxon>Flavobacteriia</taxon>
        <taxon>Flavobacteriales</taxon>
        <taxon>Flavobacteriaceae</taxon>
        <taxon>Asprobacillus</taxon>
    </lineage>
</organism>
<evidence type="ECO:0000313" key="2">
    <source>
        <dbReference type="EMBL" id="MDT7833202.1"/>
    </source>
</evidence>
<name>A0ABU3LJF8_9FLAO</name>
<dbReference type="Proteomes" id="UP001257277">
    <property type="component" value="Unassembled WGS sequence"/>
</dbReference>
<proteinExistence type="predicted"/>
<dbReference type="EMBL" id="JAVTTO010000004">
    <property type="protein sequence ID" value="MDT7833202.1"/>
    <property type="molecule type" value="Genomic_DNA"/>
</dbReference>